<dbReference type="OrthoDB" id="6915852at2"/>
<organism evidence="1 2">
    <name type="scientific">Billgrantia tianxiuensis</name>
    <dbReference type="NCBI Taxonomy" id="2497861"/>
    <lineage>
        <taxon>Bacteria</taxon>
        <taxon>Pseudomonadati</taxon>
        <taxon>Pseudomonadota</taxon>
        <taxon>Gammaproteobacteria</taxon>
        <taxon>Oceanospirillales</taxon>
        <taxon>Halomonadaceae</taxon>
        <taxon>Billgrantia</taxon>
    </lineage>
</organism>
<proteinExistence type="predicted"/>
<dbReference type="EMBL" id="CP035042">
    <property type="protein sequence ID" value="QHC50008.1"/>
    <property type="molecule type" value="Genomic_DNA"/>
</dbReference>
<dbReference type="AlphaFoldDB" id="A0A6I6SH58"/>
<evidence type="ECO:0000313" key="2">
    <source>
        <dbReference type="Proteomes" id="UP000464013"/>
    </source>
</evidence>
<sequence length="62" mass="7012">MIDKDFPLVGNYAVQSDVSGESGGIGIEVLEGDDISLKIFRDDTKEKREIPWDFIEYDEQST</sequence>
<reference evidence="1 2" key="1">
    <citation type="submission" date="2019-01" db="EMBL/GenBank/DDBJ databases">
        <title>Complete genome of a denitifying bacterium Halomons sp. BC-M4-5.</title>
        <authorList>
            <person name="Wang L."/>
            <person name="Shao Z."/>
        </authorList>
    </citation>
    <scope>NUCLEOTIDE SEQUENCE [LARGE SCALE GENOMIC DNA]</scope>
    <source>
        <strain evidence="1 2">BC-M4-5</strain>
    </source>
</reference>
<keyword evidence="2" id="KW-1185">Reference proteome</keyword>
<protein>
    <submittedName>
        <fullName evidence="1">Uncharacterized protein</fullName>
    </submittedName>
</protein>
<dbReference type="RefSeq" id="WP_159551823.1">
    <property type="nucleotide sequence ID" value="NZ_CP035042.1"/>
</dbReference>
<evidence type="ECO:0000313" key="1">
    <source>
        <dbReference type="EMBL" id="QHC50008.1"/>
    </source>
</evidence>
<name>A0A6I6SH58_9GAMM</name>
<accession>A0A6I6SH58</accession>
<gene>
    <name evidence="1" type="ORF">EKK97_10910</name>
</gene>
<dbReference type="KEGG" id="htx:EKK97_10910"/>
<dbReference type="Proteomes" id="UP000464013">
    <property type="component" value="Chromosome"/>
</dbReference>